<dbReference type="AlphaFoldDB" id="A0A8S2RUS8"/>
<dbReference type="InterPro" id="IPR014756">
    <property type="entry name" value="Ig_E-set"/>
</dbReference>
<feature type="compositionally biased region" description="Low complexity" evidence="1">
    <location>
        <begin position="152"/>
        <end position="168"/>
    </location>
</feature>
<dbReference type="SUPFAM" id="SSF81296">
    <property type="entry name" value="E set domains"/>
    <property type="match status" value="1"/>
</dbReference>
<evidence type="ECO:0000256" key="2">
    <source>
        <dbReference type="SAM" id="Phobius"/>
    </source>
</evidence>
<feature type="compositionally biased region" description="Basic residues" evidence="1">
    <location>
        <begin position="171"/>
        <end position="181"/>
    </location>
</feature>
<organism evidence="3 4">
    <name type="scientific">Rotaria magnacalcarata</name>
    <dbReference type="NCBI Taxonomy" id="392030"/>
    <lineage>
        <taxon>Eukaryota</taxon>
        <taxon>Metazoa</taxon>
        <taxon>Spiralia</taxon>
        <taxon>Gnathifera</taxon>
        <taxon>Rotifera</taxon>
        <taxon>Eurotatoria</taxon>
        <taxon>Bdelloidea</taxon>
        <taxon>Philodinida</taxon>
        <taxon>Philodinidae</taxon>
        <taxon>Rotaria</taxon>
    </lineage>
</organism>
<feature type="compositionally biased region" description="Basic and acidic residues" evidence="1">
    <location>
        <begin position="142"/>
        <end position="151"/>
    </location>
</feature>
<accession>A0A8S2RUS8</accession>
<dbReference type="EMBL" id="CAJOBH010014983">
    <property type="protein sequence ID" value="CAF4184554.1"/>
    <property type="molecule type" value="Genomic_DNA"/>
</dbReference>
<dbReference type="GO" id="GO:0031207">
    <property type="term" value="C:Sec62/Sec63 complex"/>
    <property type="evidence" value="ECO:0007669"/>
    <property type="project" value="TreeGrafter"/>
</dbReference>
<feature type="transmembrane region" description="Helical" evidence="2">
    <location>
        <begin position="469"/>
        <end position="488"/>
    </location>
</feature>
<comment type="caution">
    <text evidence="3">The sequence shown here is derived from an EMBL/GenBank/DDBJ whole genome shotgun (WGS) entry which is preliminary data.</text>
</comment>
<dbReference type="Gene3D" id="1.10.150.20">
    <property type="entry name" value="5' to 3' exonuclease, C-terminal subdomain"/>
    <property type="match status" value="1"/>
</dbReference>
<dbReference type="PANTHER" id="PTHR24075">
    <property type="entry name" value="SEC63 DOMAIN-CONTAINING"/>
    <property type="match status" value="1"/>
</dbReference>
<feature type="region of interest" description="Disordered" evidence="1">
    <location>
        <begin position="135"/>
        <end position="274"/>
    </location>
</feature>
<evidence type="ECO:0000313" key="4">
    <source>
        <dbReference type="Proteomes" id="UP000681967"/>
    </source>
</evidence>
<dbReference type="GO" id="GO:0006614">
    <property type="term" value="P:SRP-dependent cotranslational protein targeting to membrane"/>
    <property type="evidence" value="ECO:0007669"/>
    <property type="project" value="TreeGrafter"/>
</dbReference>
<reference evidence="3" key="1">
    <citation type="submission" date="2021-02" db="EMBL/GenBank/DDBJ databases">
        <authorList>
            <person name="Nowell W R."/>
        </authorList>
    </citation>
    <scope>NUCLEOTIDE SEQUENCE</scope>
</reference>
<dbReference type="PANTHER" id="PTHR24075:SF0">
    <property type="entry name" value="TRANSLOCATION PROTEIN SEC63 HOMOLOG"/>
    <property type="match status" value="1"/>
</dbReference>
<keyword evidence="2" id="KW-0812">Transmembrane</keyword>
<dbReference type="InterPro" id="IPR035892">
    <property type="entry name" value="C2_domain_sf"/>
</dbReference>
<dbReference type="GO" id="GO:0006620">
    <property type="term" value="P:post-translational protein targeting to endoplasmic reticulum membrane"/>
    <property type="evidence" value="ECO:0007669"/>
    <property type="project" value="TreeGrafter"/>
</dbReference>
<feature type="transmembrane region" description="Helical" evidence="2">
    <location>
        <begin position="438"/>
        <end position="457"/>
    </location>
</feature>
<dbReference type="SUPFAM" id="SSF158702">
    <property type="entry name" value="Sec63 N-terminal domain-like"/>
    <property type="match status" value="1"/>
</dbReference>
<gene>
    <name evidence="3" type="ORF">BYL167_LOCUS22965</name>
</gene>
<feature type="compositionally biased region" description="Basic and acidic residues" evidence="1">
    <location>
        <begin position="235"/>
        <end position="244"/>
    </location>
</feature>
<keyword evidence="2" id="KW-1133">Transmembrane helix</keyword>
<keyword evidence="2" id="KW-0472">Membrane</keyword>
<feature type="non-terminal residue" evidence="3">
    <location>
        <position position="506"/>
    </location>
</feature>
<dbReference type="GO" id="GO:0003723">
    <property type="term" value="F:RNA binding"/>
    <property type="evidence" value="ECO:0007669"/>
    <property type="project" value="TreeGrafter"/>
</dbReference>
<dbReference type="Gene3D" id="2.60.40.150">
    <property type="entry name" value="C2 domain"/>
    <property type="match status" value="1"/>
</dbReference>
<dbReference type="GO" id="GO:0008320">
    <property type="term" value="F:protein transmembrane transporter activity"/>
    <property type="evidence" value="ECO:0007669"/>
    <property type="project" value="TreeGrafter"/>
</dbReference>
<sequence>MKLSPMIVQALGNLKSPLLQLPHITESQLRFFETKKRTIKSIRQFAAMNDEERRSMLRSITDEQYDDIMNVLSIYPHITMTVSCGVFDDEDEHIITTGAVVTLTIHLQRENMSTVFNKELGSNTLAAMNTIDYEANEEQADDKENREKTNETSKAAATASNTTKGWNNKSDKKKKTKKKGHAPATKTSNNPSNKQVTTTTTTTTGNKNQSKSIEKDSSDDDSSKHSDDSPSTLRQRHEPSKDETNNSENENNEEEVPTTNVKKSRKNSDNDEDTFLERFQQQQRKRETLETKAKISHRVFCPFYPEIKQECWWLYVADKKHFSLISAPVYLCTLKDKEEIEIKFSAPKIPGHYVYSVILRSDSYFDVDVMENLAFDVQAAKEMIDNHPQWDFSDEEGATNNKAEDEEFATEKQTYQHNEPKQARFHVAEFNFDHVADVYSITLWILLGSLAKVGFHLSHRLTEKFPESCLLIILGLIVGGLLYGTHLAEQKAYVLDSNTFFLFLLP</sequence>
<proteinExistence type="predicted"/>
<name>A0A8S2RUS8_9BILA</name>
<feature type="compositionally biased region" description="Basic and acidic residues" evidence="1">
    <location>
        <begin position="212"/>
        <end position="228"/>
    </location>
</feature>
<dbReference type="Proteomes" id="UP000681967">
    <property type="component" value="Unassembled WGS sequence"/>
</dbReference>
<evidence type="ECO:0000313" key="3">
    <source>
        <dbReference type="EMBL" id="CAF4184554.1"/>
    </source>
</evidence>
<protein>
    <recommendedName>
        <fullName evidence="5">SEC63 domain-containing protein</fullName>
    </recommendedName>
</protein>
<evidence type="ECO:0000256" key="1">
    <source>
        <dbReference type="SAM" id="MobiDB-lite"/>
    </source>
</evidence>
<evidence type="ECO:0008006" key="5">
    <source>
        <dbReference type="Google" id="ProtNLM"/>
    </source>
</evidence>